<protein>
    <recommendedName>
        <fullName evidence="5">Cobalt-precorrin-5B C(1)-methyltransferase</fullName>
        <ecNumber evidence="5">2.1.1.195</ecNumber>
    </recommendedName>
    <alternativeName>
        <fullName evidence="5">Cobalt-precorrin-6A synthase</fullName>
    </alternativeName>
</protein>
<keyword evidence="2 5" id="KW-0489">Methyltransferase</keyword>
<dbReference type="UniPathway" id="UPA00148">
    <property type="reaction ID" value="UER00227"/>
</dbReference>
<evidence type="ECO:0000256" key="1">
    <source>
        <dbReference type="ARBA" id="ARBA00022573"/>
    </source>
</evidence>
<sequence length="380" mass="40168">MTSGYTLPVWVAVAAKAALQRLLGVKGANDVSLALLQPDRRVSLPCGPLALLEPGVALGSSRCDPGDQLDLTRGLEVWVTARLQPAGPADDLLLVEAGEGVGVQLESGAPCLSAYALRLLRHNLLPLIPPARQLLLRVVLPEGARLGLRTSNAAFGVVDGLALIGTAAEVQRGAAPDQLARARQALRRLADDTDHRQACVLVIGENGLDLARARGLAAGQLIKAGNWLGPLLAEAAELGLPRVLLFGYHGKLIKLAGGIFHTHHHLADGRMAIVTAFAALEGLAGAALRRLHDAATLEEGLNTLRRQAPSLSQRLEQRLVDAVENRAQAYVARYSEQRPQLGAVLFDRSRSLRMQGPIGRVLLSELSHGTTGAAHLGSAH</sequence>
<comment type="pathway">
    <text evidence="5">Cofactor biosynthesis; adenosylcobalamin biosynthesis; cob(II)yrinate a,c-diamide from sirohydrochlorin (anaerobic route): step 6/10.</text>
</comment>
<evidence type="ECO:0000256" key="3">
    <source>
        <dbReference type="ARBA" id="ARBA00022679"/>
    </source>
</evidence>
<dbReference type="GO" id="GO:0043780">
    <property type="term" value="F:cobalt-precorrin-5B C1-methyltransferase activity"/>
    <property type="evidence" value="ECO:0007669"/>
    <property type="project" value="RHEA"/>
</dbReference>
<comment type="function">
    <text evidence="5">Catalyzes the methylation of C-1 in cobalt-precorrin-5B to form cobalt-precorrin-6A.</text>
</comment>
<comment type="caution">
    <text evidence="6">The sequence shown here is derived from an EMBL/GenBank/DDBJ whole genome shotgun (WGS) entry which is preliminary data.</text>
</comment>
<dbReference type="PANTHER" id="PTHR35863:SF1">
    <property type="entry name" value="COBALT-PRECORRIN-5B C(1)-METHYLTRANSFERASE"/>
    <property type="match status" value="1"/>
</dbReference>
<proteinExistence type="inferred from homology"/>
<gene>
    <name evidence="5" type="primary">cbiD</name>
    <name evidence="6" type="ORF">ERJ67_01405</name>
</gene>
<dbReference type="GO" id="GO:0019251">
    <property type="term" value="P:anaerobic cobalamin biosynthetic process"/>
    <property type="evidence" value="ECO:0007669"/>
    <property type="project" value="UniProtKB-UniRule"/>
</dbReference>
<dbReference type="NCBIfam" id="TIGR00312">
    <property type="entry name" value="cbiD"/>
    <property type="match status" value="1"/>
</dbReference>
<dbReference type="Proteomes" id="UP000317990">
    <property type="component" value="Unassembled WGS sequence"/>
</dbReference>
<organism evidence="6 7">
    <name type="scientific">Aphanocapsa feldmannii 277cV</name>
    <dbReference type="NCBI Taxonomy" id="2507553"/>
    <lineage>
        <taxon>Bacteria</taxon>
        <taxon>Bacillati</taxon>
        <taxon>Cyanobacteriota</taxon>
        <taxon>Cyanophyceae</taxon>
        <taxon>Oscillatoriophycideae</taxon>
        <taxon>Chroococcales</taxon>
        <taxon>Microcystaceae</taxon>
        <taxon>Aphanocapsa</taxon>
    </lineage>
</organism>
<dbReference type="GO" id="GO:0032259">
    <property type="term" value="P:methylation"/>
    <property type="evidence" value="ECO:0007669"/>
    <property type="project" value="UniProtKB-KW"/>
</dbReference>
<evidence type="ECO:0000256" key="2">
    <source>
        <dbReference type="ARBA" id="ARBA00022603"/>
    </source>
</evidence>
<dbReference type="InterPro" id="IPR002748">
    <property type="entry name" value="CbiD"/>
</dbReference>
<accession>A0A524RQS0</accession>
<name>A0A524RQS0_9CHRO</name>
<dbReference type="InterPro" id="IPR036074">
    <property type="entry name" value="CbiD_sf"/>
</dbReference>
<dbReference type="Gene3D" id="3.30.2110.10">
    <property type="entry name" value="CbiD-like"/>
    <property type="match status" value="1"/>
</dbReference>
<evidence type="ECO:0000256" key="5">
    <source>
        <dbReference type="HAMAP-Rule" id="MF_00787"/>
    </source>
</evidence>
<keyword evidence="4 5" id="KW-0949">S-adenosyl-L-methionine</keyword>
<dbReference type="SUPFAM" id="SSF111342">
    <property type="entry name" value="CbiD-like"/>
    <property type="match status" value="1"/>
</dbReference>
<keyword evidence="3 5" id="KW-0808">Transferase</keyword>
<dbReference type="AlphaFoldDB" id="A0A524RQS0"/>
<evidence type="ECO:0000313" key="6">
    <source>
        <dbReference type="EMBL" id="TGG94839.1"/>
    </source>
</evidence>
<dbReference type="HAMAP" id="MF_00787">
    <property type="entry name" value="CbiD"/>
    <property type="match status" value="1"/>
</dbReference>
<dbReference type="EMBL" id="SRMO01000028">
    <property type="protein sequence ID" value="TGG94839.1"/>
    <property type="molecule type" value="Genomic_DNA"/>
</dbReference>
<dbReference type="Pfam" id="PF01888">
    <property type="entry name" value="CbiD"/>
    <property type="match status" value="1"/>
</dbReference>
<comment type="similarity">
    <text evidence="5">Belongs to the CbiD family.</text>
</comment>
<dbReference type="PIRSF" id="PIRSF026782">
    <property type="entry name" value="CbiD"/>
    <property type="match status" value="1"/>
</dbReference>
<evidence type="ECO:0000313" key="7">
    <source>
        <dbReference type="Proteomes" id="UP000317990"/>
    </source>
</evidence>
<evidence type="ECO:0000256" key="4">
    <source>
        <dbReference type="ARBA" id="ARBA00022691"/>
    </source>
</evidence>
<dbReference type="EC" id="2.1.1.195" evidence="5"/>
<comment type="catalytic activity">
    <reaction evidence="5">
        <text>Co-precorrin-5B + S-adenosyl-L-methionine = Co-precorrin-6A + S-adenosyl-L-homocysteine</text>
        <dbReference type="Rhea" id="RHEA:26285"/>
        <dbReference type="ChEBI" id="CHEBI:57856"/>
        <dbReference type="ChEBI" id="CHEBI:59789"/>
        <dbReference type="ChEBI" id="CHEBI:60063"/>
        <dbReference type="ChEBI" id="CHEBI:60064"/>
        <dbReference type="EC" id="2.1.1.195"/>
    </reaction>
</comment>
<keyword evidence="1 5" id="KW-0169">Cobalamin biosynthesis</keyword>
<reference evidence="6 7" key="1">
    <citation type="journal article" date="2019" name="mSystems">
        <title>Life at home and on the roam: Genomic adaptions reflect the dual lifestyle of an intracellular, facultative symbiont.</title>
        <authorList>
            <person name="Burgsdorf I."/>
        </authorList>
    </citation>
    <scope>NUCLEOTIDE SEQUENCE [LARGE SCALE GENOMIC DNA]</scope>
    <source>
        <strain evidence="6">277cV</strain>
    </source>
</reference>
<dbReference type="PANTHER" id="PTHR35863">
    <property type="entry name" value="COBALT-PRECORRIN-5B C(1)-METHYLTRANSFERASE"/>
    <property type="match status" value="1"/>
</dbReference>